<feature type="transmembrane region" description="Helical" evidence="7">
    <location>
        <begin position="252"/>
        <end position="270"/>
    </location>
</feature>
<feature type="transmembrane region" description="Helical" evidence="7">
    <location>
        <begin position="51"/>
        <end position="72"/>
    </location>
</feature>
<evidence type="ECO:0000256" key="2">
    <source>
        <dbReference type="ARBA" id="ARBA00022448"/>
    </source>
</evidence>
<proteinExistence type="predicted"/>
<feature type="domain" description="Amino acid transporter transmembrane" evidence="8">
    <location>
        <begin position="118"/>
        <end position="554"/>
    </location>
</feature>
<dbReference type="PANTHER" id="PTHR48017">
    <property type="entry name" value="OS05G0424000 PROTEIN-RELATED"/>
    <property type="match status" value="1"/>
</dbReference>
<accession>A0A9R0RAT5</accession>
<reference evidence="9 10" key="1">
    <citation type="submission" date="2017-09" db="EMBL/GenBank/DDBJ databases">
        <authorList>
            <consortium name="International Durum Wheat Genome Sequencing Consortium (IDWGSC)"/>
            <person name="Milanesi L."/>
        </authorList>
    </citation>
    <scope>NUCLEOTIDE SEQUENCE [LARGE SCALE GENOMIC DNA]</scope>
    <source>
        <strain evidence="10">cv. Svevo</strain>
    </source>
</reference>
<keyword evidence="3 7" id="KW-0812">Transmembrane</keyword>
<evidence type="ECO:0000256" key="7">
    <source>
        <dbReference type="SAM" id="Phobius"/>
    </source>
</evidence>
<organism evidence="9 10">
    <name type="scientific">Triticum turgidum subsp. durum</name>
    <name type="common">Durum wheat</name>
    <name type="synonym">Triticum durum</name>
    <dbReference type="NCBI Taxonomy" id="4567"/>
    <lineage>
        <taxon>Eukaryota</taxon>
        <taxon>Viridiplantae</taxon>
        <taxon>Streptophyta</taxon>
        <taxon>Embryophyta</taxon>
        <taxon>Tracheophyta</taxon>
        <taxon>Spermatophyta</taxon>
        <taxon>Magnoliopsida</taxon>
        <taxon>Liliopsida</taxon>
        <taxon>Poales</taxon>
        <taxon>Poaceae</taxon>
        <taxon>BOP clade</taxon>
        <taxon>Pooideae</taxon>
        <taxon>Triticodae</taxon>
        <taxon>Triticeae</taxon>
        <taxon>Triticinae</taxon>
        <taxon>Triticum</taxon>
    </lineage>
</organism>
<dbReference type="GO" id="GO:0016020">
    <property type="term" value="C:membrane"/>
    <property type="evidence" value="ECO:0007669"/>
    <property type="project" value="UniProtKB-SubCell"/>
</dbReference>
<evidence type="ECO:0000313" key="10">
    <source>
        <dbReference type="Proteomes" id="UP000324705"/>
    </source>
</evidence>
<dbReference type="GO" id="GO:0006865">
    <property type="term" value="P:amino acid transport"/>
    <property type="evidence" value="ECO:0007669"/>
    <property type="project" value="UniProtKB-KW"/>
</dbReference>
<dbReference type="EMBL" id="LT934115">
    <property type="protein sequence ID" value="VAH56613.1"/>
    <property type="molecule type" value="Genomic_DNA"/>
</dbReference>
<feature type="transmembrane region" description="Helical" evidence="7">
    <location>
        <begin position="497"/>
        <end position="516"/>
    </location>
</feature>
<evidence type="ECO:0000256" key="3">
    <source>
        <dbReference type="ARBA" id="ARBA00022692"/>
    </source>
</evidence>
<feature type="transmembrane region" description="Helical" evidence="7">
    <location>
        <begin position="276"/>
        <end position="297"/>
    </location>
</feature>
<name>A0A9R0RAT5_TRITD</name>
<dbReference type="InterPro" id="IPR013057">
    <property type="entry name" value="AA_transpt_TM"/>
</dbReference>
<evidence type="ECO:0000259" key="8">
    <source>
        <dbReference type="Pfam" id="PF01490"/>
    </source>
</evidence>
<keyword evidence="5 7" id="KW-1133">Transmembrane helix</keyword>
<dbReference type="OMA" id="CHGERNC"/>
<evidence type="ECO:0000256" key="6">
    <source>
        <dbReference type="ARBA" id="ARBA00023136"/>
    </source>
</evidence>
<dbReference type="Proteomes" id="UP000324705">
    <property type="component" value="Chromosome 3A"/>
</dbReference>
<dbReference type="Gramene" id="TRITD3Av1G017880.1">
    <property type="protein sequence ID" value="TRITD3Av1G017880.1"/>
    <property type="gene ID" value="TRITD3Av1G017880"/>
</dbReference>
<keyword evidence="6 7" id="KW-0472">Membrane</keyword>
<evidence type="ECO:0000256" key="5">
    <source>
        <dbReference type="ARBA" id="ARBA00022989"/>
    </source>
</evidence>
<keyword evidence="2" id="KW-0813">Transport</keyword>
<feature type="transmembrane region" description="Helical" evidence="7">
    <location>
        <begin position="125"/>
        <end position="144"/>
    </location>
</feature>
<feature type="transmembrane region" description="Helical" evidence="7">
    <location>
        <begin position="150"/>
        <end position="171"/>
    </location>
</feature>
<evidence type="ECO:0000256" key="4">
    <source>
        <dbReference type="ARBA" id="ARBA00022970"/>
    </source>
</evidence>
<gene>
    <name evidence="9" type="ORF">TRITD_3Av1G017880</name>
</gene>
<dbReference type="AlphaFoldDB" id="A0A9R0RAT5"/>
<feature type="transmembrane region" description="Helical" evidence="7">
    <location>
        <begin position="21"/>
        <end position="45"/>
    </location>
</feature>
<keyword evidence="10" id="KW-1185">Reference proteome</keyword>
<feature type="transmembrane region" description="Helical" evidence="7">
    <location>
        <begin position="528"/>
        <end position="556"/>
    </location>
</feature>
<evidence type="ECO:0000313" key="9">
    <source>
        <dbReference type="EMBL" id="VAH56613.1"/>
    </source>
</evidence>
<feature type="transmembrane region" description="Helical" evidence="7">
    <location>
        <begin position="366"/>
        <end position="388"/>
    </location>
</feature>
<feature type="transmembrane region" description="Helical" evidence="7">
    <location>
        <begin position="408"/>
        <end position="429"/>
    </location>
</feature>
<sequence length="559" mass="61492">MEDPRTDPRDYDDDGRLKRSGTVWTASAHIITAVIGSGLLALPWASAQLGWVVYPVMVLLFACIICYTSALLSDCYRSGDPSHGERNCTYIDSVKASLAMENPRTDPRDYDDDGGLKRTGTVWTATARIITAVIGSGVLALPWASAQLGWVIYPIMVLLFAGIICYTSALLSDCYRSGDPSHGERNCTYMDTVKASLGRAQVWLCQFSAYSNVFGVAIGHTIAAGMSMLAIQRRASCFQHNKGHRHPCNFPIWPYMITFGVAEIFLSQIPEYHTWWFSYLGPAMSFTYCSIGVGISIAKVVENGVLKGGLVGIGMTAVTASPTSKVWGSLEALGVIAFVYCYSRILIEIQDTIKAPPPPESKVMKLATAMGVAVTTFLYLLFGFMGYAALGAATPGNLLAGLGFYEPYWVVDIANVAIIVHLAVAYQVYCRPIYDFVERCAARRWPESSYVTREFDVLVLRSSYKLNLFRATWRTAFVVTTTVVAALLPFFHDVVALVGALGFWPLCVYIPVEMYVTQKKVLRWSPLWVWLQILSLGCLFVCLAAMAASIVGIITIHKK</sequence>
<comment type="subcellular location">
    <subcellularLocation>
        <location evidence="1">Membrane</location>
    </subcellularLocation>
</comment>
<feature type="domain" description="Amino acid transporter transmembrane" evidence="8">
    <location>
        <begin position="20"/>
        <end position="95"/>
    </location>
</feature>
<keyword evidence="4" id="KW-0029">Amino-acid transport</keyword>
<evidence type="ECO:0000256" key="1">
    <source>
        <dbReference type="ARBA" id="ARBA00004370"/>
    </source>
</evidence>
<feature type="transmembrane region" description="Helical" evidence="7">
    <location>
        <begin position="471"/>
        <end position="491"/>
    </location>
</feature>
<protein>
    <recommendedName>
        <fullName evidence="8">Amino acid transporter transmembrane domain-containing protein</fullName>
    </recommendedName>
</protein>
<dbReference type="Pfam" id="PF01490">
    <property type="entry name" value="Aa_trans"/>
    <property type="match status" value="2"/>
</dbReference>